<feature type="transmembrane region" description="Helical" evidence="3">
    <location>
        <begin position="118"/>
        <end position="136"/>
    </location>
</feature>
<dbReference type="GO" id="GO:0043709">
    <property type="term" value="P:cell adhesion involved in single-species biofilm formation"/>
    <property type="evidence" value="ECO:0007669"/>
    <property type="project" value="TreeGrafter"/>
</dbReference>
<organism evidence="5 6">
    <name type="scientific">Kaistia hirudinis</name>
    <dbReference type="NCBI Taxonomy" id="1293440"/>
    <lineage>
        <taxon>Bacteria</taxon>
        <taxon>Pseudomonadati</taxon>
        <taxon>Pseudomonadota</taxon>
        <taxon>Alphaproteobacteria</taxon>
        <taxon>Hyphomicrobiales</taxon>
        <taxon>Kaistiaceae</taxon>
        <taxon>Kaistia</taxon>
    </lineage>
</organism>
<dbReference type="InterPro" id="IPR000160">
    <property type="entry name" value="GGDEF_dom"/>
</dbReference>
<dbReference type="SMART" id="SM00267">
    <property type="entry name" value="GGDEF"/>
    <property type="match status" value="1"/>
</dbReference>
<proteinExistence type="predicted"/>
<evidence type="ECO:0000259" key="4">
    <source>
        <dbReference type="PROSITE" id="PS50887"/>
    </source>
</evidence>
<dbReference type="SUPFAM" id="SSF55073">
    <property type="entry name" value="Nucleotide cyclase"/>
    <property type="match status" value="1"/>
</dbReference>
<feature type="transmembrane region" description="Helical" evidence="3">
    <location>
        <begin position="37"/>
        <end position="57"/>
    </location>
</feature>
<dbReference type="AlphaFoldDB" id="A0A840AUG1"/>
<evidence type="ECO:0000256" key="3">
    <source>
        <dbReference type="SAM" id="Phobius"/>
    </source>
</evidence>
<evidence type="ECO:0000256" key="2">
    <source>
        <dbReference type="ARBA" id="ARBA00034247"/>
    </source>
</evidence>
<dbReference type="Pfam" id="PF00990">
    <property type="entry name" value="GGDEF"/>
    <property type="match status" value="1"/>
</dbReference>
<keyword evidence="3" id="KW-0472">Membrane</keyword>
<reference evidence="5 6" key="1">
    <citation type="submission" date="2020-08" db="EMBL/GenBank/DDBJ databases">
        <title>Genomic Encyclopedia of Type Strains, Phase IV (KMG-IV): sequencing the most valuable type-strain genomes for metagenomic binning, comparative biology and taxonomic classification.</title>
        <authorList>
            <person name="Goeker M."/>
        </authorList>
    </citation>
    <scope>NUCLEOTIDE SEQUENCE [LARGE SCALE GENOMIC DNA]</scope>
    <source>
        <strain evidence="5 6">DSM 25966</strain>
    </source>
</reference>
<dbReference type="Proteomes" id="UP000553963">
    <property type="component" value="Unassembled WGS sequence"/>
</dbReference>
<sequence>MSLDYSTILISVGFSAAGLALAVLGGWLLVRSERFMLTWAVALVFIVGNVVAYGRHVSTPSPVMAWLSMVFLMVGFATIYGASVQFVRGVSPVVPSIRAAVPFVVGVSIPMVFGLDGIAFFIENAGAAILFFMTGIRYWTARAEAPAAITAIAILHGIVGFGFALCALMIALGGKVVLDGPPQNWAEDLSLVVGLVGMTGIGALSLSLTQWRLGARHRRDARTDPLTGLLNRRALFELFGSRPIEVGTAVIVFDLDHFKQINDNFGHAAGDEVLRRFAATLLRLSAPAGPELRAARLGGEEFALILPATPKQVALQMADLVRRRFAAEVFEAGQGTMNCTASAGVAVAESDSCTFEATLNAADRALYEAKSAGRDRTFPAPRPLLL</sequence>
<dbReference type="PROSITE" id="PS50887">
    <property type="entry name" value="GGDEF"/>
    <property type="match status" value="1"/>
</dbReference>
<evidence type="ECO:0000256" key="1">
    <source>
        <dbReference type="ARBA" id="ARBA00012528"/>
    </source>
</evidence>
<evidence type="ECO:0000313" key="6">
    <source>
        <dbReference type="Proteomes" id="UP000553963"/>
    </source>
</evidence>
<dbReference type="GO" id="GO:1902201">
    <property type="term" value="P:negative regulation of bacterial-type flagellum-dependent cell motility"/>
    <property type="evidence" value="ECO:0007669"/>
    <property type="project" value="TreeGrafter"/>
</dbReference>
<dbReference type="EMBL" id="JACIDS010000005">
    <property type="protein sequence ID" value="MBB3932808.1"/>
    <property type="molecule type" value="Genomic_DNA"/>
</dbReference>
<dbReference type="CDD" id="cd01949">
    <property type="entry name" value="GGDEF"/>
    <property type="match status" value="1"/>
</dbReference>
<feature type="transmembrane region" description="Helical" evidence="3">
    <location>
        <begin position="148"/>
        <end position="171"/>
    </location>
</feature>
<dbReference type="NCBIfam" id="TIGR00254">
    <property type="entry name" value="GGDEF"/>
    <property type="match status" value="1"/>
</dbReference>
<dbReference type="Gene3D" id="3.30.70.270">
    <property type="match status" value="1"/>
</dbReference>
<protein>
    <recommendedName>
        <fullName evidence="1">diguanylate cyclase</fullName>
        <ecNumber evidence="1">2.7.7.65</ecNumber>
    </recommendedName>
</protein>
<dbReference type="InterPro" id="IPR029787">
    <property type="entry name" value="Nucleotide_cyclase"/>
</dbReference>
<comment type="caution">
    <text evidence="5">The sequence shown here is derived from an EMBL/GenBank/DDBJ whole genome shotgun (WGS) entry which is preliminary data.</text>
</comment>
<feature type="transmembrane region" description="Helical" evidence="3">
    <location>
        <begin position="93"/>
        <end position="112"/>
    </location>
</feature>
<feature type="domain" description="GGDEF" evidence="4">
    <location>
        <begin position="246"/>
        <end position="382"/>
    </location>
</feature>
<name>A0A840AUG1_9HYPH</name>
<feature type="transmembrane region" description="Helical" evidence="3">
    <location>
        <begin position="63"/>
        <end position="81"/>
    </location>
</feature>
<gene>
    <name evidence="5" type="ORF">GGR25_003872</name>
</gene>
<feature type="transmembrane region" description="Helical" evidence="3">
    <location>
        <begin position="6"/>
        <end position="30"/>
    </location>
</feature>
<dbReference type="PANTHER" id="PTHR45138:SF9">
    <property type="entry name" value="DIGUANYLATE CYCLASE DGCM-RELATED"/>
    <property type="match status" value="1"/>
</dbReference>
<keyword evidence="3" id="KW-1133">Transmembrane helix</keyword>
<dbReference type="GO" id="GO:0052621">
    <property type="term" value="F:diguanylate cyclase activity"/>
    <property type="evidence" value="ECO:0007669"/>
    <property type="project" value="UniProtKB-EC"/>
</dbReference>
<dbReference type="InterPro" id="IPR050469">
    <property type="entry name" value="Diguanylate_Cyclase"/>
</dbReference>
<accession>A0A840AUG1</accession>
<comment type="catalytic activity">
    <reaction evidence="2">
        <text>2 GTP = 3',3'-c-di-GMP + 2 diphosphate</text>
        <dbReference type="Rhea" id="RHEA:24898"/>
        <dbReference type="ChEBI" id="CHEBI:33019"/>
        <dbReference type="ChEBI" id="CHEBI:37565"/>
        <dbReference type="ChEBI" id="CHEBI:58805"/>
        <dbReference type="EC" id="2.7.7.65"/>
    </reaction>
</comment>
<dbReference type="PANTHER" id="PTHR45138">
    <property type="entry name" value="REGULATORY COMPONENTS OF SENSORY TRANSDUCTION SYSTEM"/>
    <property type="match status" value="1"/>
</dbReference>
<dbReference type="GO" id="GO:0005886">
    <property type="term" value="C:plasma membrane"/>
    <property type="evidence" value="ECO:0007669"/>
    <property type="project" value="TreeGrafter"/>
</dbReference>
<dbReference type="RefSeq" id="WP_183400476.1">
    <property type="nucleotide sequence ID" value="NZ_JACIDS010000005.1"/>
</dbReference>
<keyword evidence="3" id="KW-0812">Transmembrane</keyword>
<dbReference type="EC" id="2.7.7.65" evidence="1"/>
<keyword evidence="6" id="KW-1185">Reference proteome</keyword>
<feature type="transmembrane region" description="Helical" evidence="3">
    <location>
        <begin position="191"/>
        <end position="209"/>
    </location>
</feature>
<dbReference type="InterPro" id="IPR043128">
    <property type="entry name" value="Rev_trsase/Diguanyl_cyclase"/>
</dbReference>
<evidence type="ECO:0000313" key="5">
    <source>
        <dbReference type="EMBL" id="MBB3932808.1"/>
    </source>
</evidence>